<name>A0A964RSS4_9CLOT</name>
<organism evidence="1 2">
    <name type="scientific">Clostridium chromiireducens</name>
    <dbReference type="NCBI Taxonomy" id="225345"/>
    <lineage>
        <taxon>Bacteria</taxon>
        <taxon>Bacillati</taxon>
        <taxon>Bacillota</taxon>
        <taxon>Clostridia</taxon>
        <taxon>Eubacteriales</taxon>
        <taxon>Clostridiaceae</taxon>
        <taxon>Clostridium</taxon>
    </lineage>
</organism>
<comment type="caution">
    <text evidence="1">The sequence shown here is derived from an EMBL/GenBank/DDBJ whole genome shotgun (WGS) entry which is preliminary data.</text>
</comment>
<proteinExistence type="predicted"/>
<protein>
    <recommendedName>
        <fullName evidence="3">Replication protein</fullName>
    </recommendedName>
</protein>
<dbReference type="RefSeq" id="WP_160361567.1">
    <property type="nucleotide sequence ID" value="NZ_WSRQ01000094.1"/>
</dbReference>
<sequence>MGQALLYKSNVLLKDEGLNQFKQEHWETLNKYPNLQPVLNQATGNYYLKYVVYDVENLIQELSGLGLTKEMTILNIKKYGYQLETEYILNSLGFEYKSKNKIKVSNHVRKQAELFDFLFNINRECYIRLRNKSTGQYRAYSIETLKDPYRLQAILKSHHFSNNVDMMYSLNCYNNMYSATESSLFSLQNIAIDIDFDTDKYTLNKALELVKAEMGINIPIATIIETGHRIRLLYTLQDVPVTKSSLKVYTLVASAIAEKLKELGASAQAPTTFGRIEGSTNSKNGAIISNMIFNPIVYTLRELQNSLLPPWQKAINKANKSGKVVKIRNTYTMNLDRLNDLEKIQTIREKDCRELLCYLYRNYCLLSNMTHEEAYKATLRFNSNFKVPLKENELDSDTKALNRKQYLHKSITILKLLDISPGEEEQIHLTNIMSKKEYNRRDRVYQKNKYDSEKAKKEYQEKLREEGKATKKEQLEDVRQKIKALRDKGLNKKDILVELDLAESTYRRHYRYLKKNGLL</sequence>
<accession>A0A964RSS4</accession>
<gene>
    <name evidence="1" type="ORF">GKZ28_26080</name>
</gene>
<evidence type="ECO:0000313" key="1">
    <source>
        <dbReference type="EMBL" id="MVX67122.1"/>
    </source>
</evidence>
<dbReference type="AlphaFoldDB" id="A0A964RSS4"/>
<reference evidence="1" key="1">
    <citation type="submission" date="2019-12" db="EMBL/GenBank/DDBJ databases">
        <title>Microbes associate with the intestines of laboratory mice.</title>
        <authorList>
            <person name="Navarre W."/>
            <person name="Wong E."/>
        </authorList>
    </citation>
    <scope>NUCLEOTIDE SEQUENCE</scope>
    <source>
        <strain evidence="1">NM79_F5</strain>
    </source>
</reference>
<evidence type="ECO:0008006" key="3">
    <source>
        <dbReference type="Google" id="ProtNLM"/>
    </source>
</evidence>
<evidence type="ECO:0000313" key="2">
    <source>
        <dbReference type="Proteomes" id="UP000656077"/>
    </source>
</evidence>
<dbReference type="Proteomes" id="UP000656077">
    <property type="component" value="Unassembled WGS sequence"/>
</dbReference>
<dbReference type="EMBL" id="WSRQ01000094">
    <property type="protein sequence ID" value="MVX67122.1"/>
    <property type="molecule type" value="Genomic_DNA"/>
</dbReference>